<dbReference type="PANTHER" id="PTHR43869:SF1">
    <property type="entry name" value="GLYCINE BETAINE_PROLINE BETAINE TRANSPORT SYSTEM ATP-BINDING PROTEIN PROV"/>
    <property type="match status" value="1"/>
</dbReference>
<name>E8LYD8_9VIBR</name>
<dbReference type="GO" id="GO:0006970">
    <property type="term" value="P:response to osmotic stress"/>
    <property type="evidence" value="ECO:0007669"/>
    <property type="project" value="UniProtKB-ARBA"/>
</dbReference>
<dbReference type="PANTHER" id="PTHR43869">
    <property type="entry name" value="GLYCINE BETAINE/PROLINE BETAINE TRANSPORT SYSTEM ATP-BINDING PROTEIN PROV"/>
    <property type="match status" value="1"/>
</dbReference>
<dbReference type="PROSITE" id="PS50893">
    <property type="entry name" value="ABC_TRANSPORTER_2"/>
    <property type="match status" value="1"/>
</dbReference>
<comment type="similarity">
    <text evidence="1">Belongs to the ABC transporter superfamily.</text>
</comment>
<dbReference type="PROSITE" id="PS00211">
    <property type="entry name" value="ABC_TRANSPORTER_1"/>
    <property type="match status" value="1"/>
</dbReference>
<dbReference type="GO" id="GO:0005524">
    <property type="term" value="F:ATP binding"/>
    <property type="evidence" value="ECO:0007669"/>
    <property type="project" value="UniProtKB-KW"/>
</dbReference>
<evidence type="ECO:0000313" key="6">
    <source>
        <dbReference type="EMBL" id="EGA64226.1"/>
    </source>
</evidence>
<dbReference type="FunFam" id="3.40.50.300:FF:000201">
    <property type="entry name" value="Glycine betaine/L-proline ABC transporter ATP-binding protein"/>
    <property type="match status" value="1"/>
</dbReference>
<dbReference type="InterPro" id="IPR003439">
    <property type="entry name" value="ABC_transporter-like_ATP-bd"/>
</dbReference>
<dbReference type="Gene3D" id="3.40.50.300">
    <property type="entry name" value="P-loop containing nucleotide triphosphate hydrolases"/>
    <property type="match status" value="1"/>
</dbReference>
<evidence type="ECO:0000256" key="3">
    <source>
        <dbReference type="ARBA" id="ARBA00022741"/>
    </source>
</evidence>
<dbReference type="EMBL" id="AEVS01000090">
    <property type="protein sequence ID" value="EGA64226.1"/>
    <property type="molecule type" value="Genomic_DNA"/>
</dbReference>
<dbReference type="Pfam" id="PF00005">
    <property type="entry name" value="ABC_tran"/>
    <property type="match status" value="1"/>
</dbReference>
<evidence type="ECO:0000313" key="7">
    <source>
        <dbReference type="Proteomes" id="UP000004371"/>
    </source>
</evidence>
<dbReference type="GO" id="GO:0015220">
    <property type="term" value="F:choline transmembrane transporter activity"/>
    <property type="evidence" value="ECO:0007669"/>
    <property type="project" value="InterPro"/>
</dbReference>
<keyword evidence="3" id="KW-0547">Nucleotide-binding</keyword>
<dbReference type="SMART" id="SM00382">
    <property type="entry name" value="AAA"/>
    <property type="match status" value="1"/>
</dbReference>
<protein>
    <submittedName>
        <fullName evidence="6">ATP-binding component of ABC transporter</fullName>
    </submittedName>
</protein>
<reference evidence="6 7" key="1">
    <citation type="journal article" date="2012" name="Int. J. Syst. Evol. Microbiol.">
        <title>Vibrio caribbeanicus sp. nov., isolated from the marine sponge Scleritoderma cyanea.</title>
        <authorList>
            <person name="Hoffmann M."/>
            <person name="Monday S.R."/>
            <person name="Allard M.W."/>
            <person name="Strain E.A."/>
            <person name="Whittaker P."/>
            <person name="Naum M."/>
            <person name="McCarthy P.J."/>
            <person name="Lopez J.V."/>
            <person name="Fischer M."/>
            <person name="Brown E.W."/>
        </authorList>
    </citation>
    <scope>NUCLEOTIDE SEQUENCE [LARGE SCALE GENOMIC DNA]</scope>
    <source>
        <strain evidence="6 7">LMG 20546</strain>
    </source>
</reference>
<dbReference type="InterPro" id="IPR051921">
    <property type="entry name" value="ABC_osmolyte_uptake_ATP-bind"/>
</dbReference>
<dbReference type="OrthoDB" id="9802264at2"/>
<proteinExistence type="inferred from homology"/>
<dbReference type="InterPro" id="IPR027417">
    <property type="entry name" value="P-loop_NTPase"/>
</dbReference>
<evidence type="ECO:0000256" key="2">
    <source>
        <dbReference type="ARBA" id="ARBA00022448"/>
    </source>
</evidence>
<dbReference type="Proteomes" id="UP000004371">
    <property type="component" value="Unassembled WGS sequence"/>
</dbReference>
<gene>
    <name evidence="6" type="ORF">VIBR0546_02795</name>
</gene>
<keyword evidence="4 6" id="KW-0067">ATP-binding</keyword>
<dbReference type="RefSeq" id="WP_006880866.1">
    <property type="nucleotide sequence ID" value="NZ_AEVS01000090.1"/>
</dbReference>
<accession>E8LYD8</accession>
<dbReference type="AlphaFoldDB" id="E8LYD8"/>
<dbReference type="NCBIfam" id="TIGR03415">
    <property type="entry name" value="ABC_choXWV_ATP"/>
    <property type="match status" value="1"/>
</dbReference>
<keyword evidence="2" id="KW-0813">Transport</keyword>
<keyword evidence="7" id="KW-1185">Reference proteome</keyword>
<feature type="domain" description="ABC transporter" evidence="5">
    <location>
        <begin position="21"/>
        <end position="268"/>
    </location>
</feature>
<dbReference type="InterPro" id="IPR022473">
    <property type="entry name" value="ABC_trnsptr_Choline_ATP-bd"/>
</dbReference>
<organism evidence="6 7">
    <name type="scientific">Vibrio brasiliensis LMG 20546</name>
    <dbReference type="NCBI Taxonomy" id="945543"/>
    <lineage>
        <taxon>Bacteria</taxon>
        <taxon>Pseudomonadati</taxon>
        <taxon>Pseudomonadota</taxon>
        <taxon>Gammaproteobacteria</taxon>
        <taxon>Vibrionales</taxon>
        <taxon>Vibrionaceae</taxon>
        <taxon>Vibrio</taxon>
        <taxon>Vibrio oreintalis group</taxon>
    </lineage>
</organism>
<sequence length="394" mass="43894">MDAITINNLDVVFGDKQQLALNLLDEGKSRQQIIDETGQVVGVDNVSLTVREGEICVLMGLSGSGKSSLLRAVNGLNEISRGSLEIKDGDQVVDLANCDEETLRHLRTHRVSMVFQKFALMPWLTVLDNVAFGLEMKGMAKAQRREKAREQLEMVGLAEWESKYPHELSGGMQQRVGLARAFAMDTDILLMDEPFSALDPLIRAQLQDELIQLQNKLNKTILFVSHDLDEALKIGNNIAIMESGKLIQHGKPENIVLAPETEYVKDFVAHTNPLNVLKGRSLMQAREELTQRDDKWQICSAEQLWVEESSNGLSLVDSSKTLINWSDNSVAIEDIDSSMVVLASPEIGMREAIELKQRSNQPILLVEEDELVGVLSDNELYDALLGNFKTKKVA</sequence>
<dbReference type="GO" id="GO:0055052">
    <property type="term" value="C:ATP-binding cassette (ABC) transporter complex, substrate-binding subunit-containing"/>
    <property type="evidence" value="ECO:0007669"/>
    <property type="project" value="InterPro"/>
</dbReference>
<dbReference type="GO" id="GO:0016887">
    <property type="term" value="F:ATP hydrolysis activity"/>
    <property type="evidence" value="ECO:0007669"/>
    <property type="project" value="InterPro"/>
</dbReference>
<dbReference type="InterPro" id="IPR003593">
    <property type="entry name" value="AAA+_ATPase"/>
</dbReference>
<comment type="caution">
    <text evidence="6">The sequence shown here is derived from an EMBL/GenBank/DDBJ whole genome shotgun (WGS) entry which is preliminary data.</text>
</comment>
<dbReference type="InterPro" id="IPR017871">
    <property type="entry name" value="ABC_transporter-like_CS"/>
</dbReference>
<dbReference type="eggNOG" id="COG4175">
    <property type="taxonomic scope" value="Bacteria"/>
</dbReference>
<evidence type="ECO:0000256" key="4">
    <source>
        <dbReference type="ARBA" id="ARBA00022840"/>
    </source>
</evidence>
<evidence type="ECO:0000259" key="5">
    <source>
        <dbReference type="PROSITE" id="PS50893"/>
    </source>
</evidence>
<evidence type="ECO:0000256" key="1">
    <source>
        <dbReference type="ARBA" id="ARBA00005417"/>
    </source>
</evidence>
<dbReference type="STRING" id="945543.VIBR0546_02795"/>
<dbReference type="SUPFAM" id="SSF52540">
    <property type="entry name" value="P-loop containing nucleoside triphosphate hydrolases"/>
    <property type="match status" value="1"/>
</dbReference>